<name>A0A4D5XG15_9VIRU</name>
<gene>
    <name evidence="2" type="ORF">LCPAC102_01390</name>
</gene>
<dbReference type="GO" id="GO:0004519">
    <property type="term" value="F:endonuclease activity"/>
    <property type="evidence" value="ECO:0007669"/>
    <property type="project" value="UniProtKB-KW"/>
</dbReference>
<keyword evidence="2" id="KW-0255">Endonuclease</keyword>
<dbReference type="GO" id="GO:0008270">
    <property type="term" value="F:zinc ion binding"/>
    <property type="evidence" value="ECO:0007669"/>
    <property type="project" value="InterPro"/>
</dbReference>
<dbReference type="GO" id="GO:0003676">
    <property type="term" value="F:nucleic acid binding"/>
    <property type="evidence" value="ECO:0007669"/>
    <property type="project" value="InterPro"/>
</dbReference>
<dbReference type="EMBL" id="MK500470">
    <property type="protein sequence ID" value="QBK90226.1"/>
    <property type="molecule type" value="Genomic_DNA"/>
</dbReference>
<keyword evidence="2" id="KW-0540">Nuclease</keyword>
<evidence type="ECO:0000259" key="1">
    <source>
        <dbReference type="Pfam" id="PF01844"/>
    </source>
</evidence>
<proteinExistence type="predicted"/>
<dbReference type="Pfam" id="PF01844">
    <property type="entry name" value="HNH"/>
    <property type="match status" value="1"/>
</dbReference>
<reference evidence="2" key="1">
    <citation type="journal article" date="2019" name="MBio">
        <title>Virus Genomes from Deep Sea Sediments Expand the Ocean Megavirome and Support Independent Origins of Viral Gigantism.</title>
        <authorList>
            <person name="Backstrom D."/>
            <person name="Yutin N."/>
            <person name="Jorgensen S.L."/>
            <person name="Dharamshi J."/>
            <person name="Homa F."/>
            <person name="Zaremba-Niedwiedzka K."/>
            <person name="Spang A."/>
            <person name="Wolf Y.I."/>
            <person name="Koonin E.V."/>
            <person name="Ettema T.J."/>
        </authorList>
    </citation>
    <scope>NUCLEOTIDE SEQUENCE</scope>
</reference>
<dbReference type="Gene3D" id="1.10.30.50">
    <property type="match status" value="1"/>
</dbReference>
<sequence>MNLHTLQNILLIQGEHNTYYNIHSNRINKSVKNIKNKIKNTNLYISCEFRLIGYKEEITKLIRYIEKYIVQLYNYNPESIVHLLHKYTKIEDICNILNITKNINDNIIKYKSWYEFFIVLSSHYIYYTINIFNDKININNILLNIQNSYNISCKLYSSIIKLDIITKPDMIIKSDIITTPDITTKLDITTKPDITTKLDMIIKPDMTTLDMTTLNMTTKSDMITNLYRITTSDIYDYIMHPIKNILSIFNLWSYNNILTIDNSINDVVYIDNNINDVVYIDNSIYYYERIDSIYKSKLYKMTSSNKTKLRLKLWFNTFNNNNIGECFSCCKIIYMDDPAWHCGHIISKYNGGKLELYNLHPICVKCNLDMGTLHMYQYMIYNNKEGINKIINIDNNMIKFNKNKAIYEFINKCLDNLEINKSMPKNVISWWRRQIKTDNTDYLMVIKYFVKFYEQNNIKTLKK</sequence>
<feature type="domain" description="HNH" evidence="1">
    <location>
        <begin position="337"/>
        <end position="368"/>
    </location>
</feature>
<keyword evidence="2" id="KW-0378">Hydrolase</keyword>
<organism evidence="2">
    <name type="scientific">Pithovirus LCPAC102</name>
    <dbReference type="NCBI Taxonomy" id="2506587"/>
    <lineage>
        <taxon>Viruses</taxon>
        <taxon>Pithoviruses</taxon>
    </lineage>
</organism>
<protein>
    <submittedName>
        <fullName evidence="2">HNH endonuclease</fullName>
    </submittedName>
</protein>
<dbReference type="InterPro" id="IPR002711">
    <property type="entry name" value="HNH"/>
</dbReference>
<accession>A0A4D5XG15</accession>
<evidence type="ECO:0000313" key="2">
    <source>
        <dbReference type="EMBL" id="QBK90226.1"/>
    </source>
</evidence>